<accession>A0A1G5S205</accession>
<dbReference type="RefSeq" id="WP_139159815.1">
    <property type="nucleotide sequence ID" value="NZ_FMWL01000012.1"/>
</dbReference>
<dbReference type="Proteomes" id="UP000199208">
    <property type="component" value="Unassembled WGS sequence"/>
</dbReference>
<proteinExistence type="predicted"/>
<dbReference type="OrthoDB" id="2166284at2"/>
<sequence length="96" mass="10908">MKALFGRKISDIEELIELTDLAIKDGFSPEDYVVTKEVILSDSEFKELTADLLKDQAWIIKDDGGPNEDGEVRCIRVINQSTREKLLINSEGYDYP</sequence>
<dbReference type="EMBL" id="FMWL01000012">
    <property type="protein sequence ID" value="SCZ80425.1"/>
    <property type="molecule type" value="Genomic_DNA"/>
</dbReference>
<evidence type="ECO:0000313" key="2">
    <source>
        <dbReference type="Proteomes" id="UP000199208"/>
    </source>
</evidence>
<protein>
    <submittedName>
        <fullName evidence="1">Uncharacterized protein</fullName>
    </submittedName>
</protein>
<evidence type="ECO:0000313" key="1">
    <source>
        <dbReference type="EMBL" id="SCZ80425.1"/>
    </source>
</evidence>
<dbReference type="AlphaFoldDB" id="A0A1G5S205"/>
<name>A0A1G5S205_9FIRM</name>
<reference evidence="1 2" key="1">
    <citation type="submission" date="2016-10" db="EMBL/GenBank/DDBJ databases">
        <authorList>
            <person name="de Groot N.N."/>
        </authorList>
    </citation>
    <scope>NUCLEOTIDE SEQUENCE [LARGE SCALE GENOMIC DNA]</scope>
    <source>
        <strain evidence="1 2">DSM 2784</strain>
    </source>
</reference>
<gene>
    <name evidence="1" type="ORF">SAMN03080599_02264</name>
</gene>
<keyword evidence="2" id="KW-1185">Reference proteome</keyword>
<organism evidence="1 2">
    <name type="scientific">Acidaminobacter hydrogenoformans DSM 2784</name>
    <dbReference type="NCBI Taxonomy" id="1120920"/>
    <lineage>
        <taxon>Bacteria</taxon>
        <taxon>Bacillati</taxon>
        <taxon>Bacillota</taxon>
        <taxon>Clostridia</taxon>
        <taxon>Peptostreptococcales</taxon>
        <taxon>Acidaminobacteraceae</taxon>
        <taxon>Acidaminobacter</taxon>
    </lineage>
</organism>
<dbReference type="STRING" id="1120920.SAMN03080599_02264"/>